<gene>
    <name evidence="1" type="ORF">DPMN_129514</name>
</gene>
<keyword evidence="2" id="KW-1185">Reference proteome</keyword>
<name>A0A9D4H3B3_DREPO</name>
<protein>
    <submittedName>
        <fullName evidence="1">Uncharacterized protein</fullName>
    </submittedName>
</protein>
<organism evidence="1 2">
    <name type="scientific">Dreissena polymorpha</name>
    <name type="common">Zebra mussel</name>
    <name type="synonym">Mytilus polymorpha</name>
    <dbReference type="NCBI Taxonomy" id="45954"/>
    <lineage>
        <taxon>Eukaryota</taxon>
        <taxon>Metazoa</taxon>
        <taxon>Spiralia</taxon>
        <taxon>Lophotrochozoa</taxon>
        <taxon>Mollusca</taxon>
        <taxon>Bivalvia</taxon>
        <taxon>Autobranchia</taxon>
        <taxon>Heteroconchia</taxon>
        <taxon>Euheterodonta</taxon>
        <taxon>Imparidentia</taxon>
        <taxon>Neoheterodontei</taxon>
        <taxon>Myida</taxon>
        <taxon>Dreissenoidea</taxon>
        <taxon>Dreissenidae</taxon>
        <taxon>Dreissena</taxon>
    </lineage>
</organism>
<dbReference type="AlphaFoldDB" id="A0A9D4H3B3"/>
<accession>A0A9D4H3B3</accession>
<comment type="caution">
    <text evidence="1">The sequence shown here is derived from an EMBL/GenBank/DDBJ whole genome shotgun (WGS) entry which is preliminary data.</text>
</comment>
<proteinExistence type="predicted"/>
<reference evidence="1" key="1">
    <citation type="journal article" date="2019" name="bioRxiv">
        <title>The Genome of the Zebra Mussel, Dreissena polymorpha: A Resource for Invasive Species Research.</title>
        <authorList>
            <person name="McCartney M.A."/>
            <person name="Auch B."/>
            <person name="Kono T."/>
            <person name="Mallez S."/>
            <person name="Zhang Y."/>
            <person name="Obille A."/>
            <person name="Becker A."/>
            <person name="Abrahante J.E."/>
            <person name="Garbe J."/>
            <person name="Badalamenti J.P."/>
            <person name="Herman A."/>
            <person name="Mangelson H."/>
            <person name="Liachko I."/>
            <person name="Sullivan S."/>
            <person name="Sone E.D."/>
            <person name="Koren S."/>
            <person name="Silverstein K.A.T."/>
            <person name="Beckman K.B."/>
            <person name="Gohl D.M."/>
        </authorList>
    </citation>
    <scope>NUCLEOTIDE SEQUENCE</scope>
    <source>
        <strain evidence="1">Duluth1</strain>
        <tissue evidence="1">Whole animal</tissue>
    </source>
</reference>
<reference evidence="1" key="2">
    <citation type="submission" date="2020-11" db="EMBL/GenBank/DDBJ databases">
        <authorList>
            <person name="McCartney M.A."/>
            <person name="Auch B."/>
            <person name="Kono T."/>
            <person name="Mallez S."/>
            <person name="Becker A."/>
            <person name="Gohl D.M."/>
            <person name="Silverstein K.A.T."/>
            <person name="Koren S."/>
            <person name="Bechman K.B."/>
            <person name="Herman A."/>
            <person name="Abrahante J.E."/>
            <person name="Garbe J."/>
        </authorList>
    </citation>
    <scope>NUCLEOTIDE SEQUENCE</scope>
    <source>
        <strain evidence="1">Duluth1</strain>
        <tissue evidence="1">Whole animal</tissue>
    </source>
</reference>
<dbReference type="EMBL" id="JAIWYP010000005">
    <property type="protein sequence ID" value="KAH3827577.1"/>
    <property type="molecule type" value="Genomic_DNA"/>
</dbReference>
<dbReference type="Proteomes" id="UP000828390">
    <property type="component" value="Unassembled WGS sequence"/>
</dbReference>
<evidence type="ECO:0000313" key="2">
    <source>
        <dbReference type="Proteomes" id="UP000828390"/>
    </source>
</evidence>
<sequence>MTTISNRFREEFSYDHGGLMNFEPRGMILNILVLCASIAQWIRLLLKSRGLGFDPGSGHIHASHVSAEC</sequence>
<evidence type="ECO:0000313" key="1">
    <source>
        <dbReference type="EMBL" id="KAH3827577.1"/>
    </source>
</evidence>